<reference evidence="1" key="2">
    <citation type="submission" date="2020-02" db="EMBL/GenBank/DDBJ databases">
        <authorList>
            <consortium name="NCBI Pathogen Detection Project"/>
        </authorList>
    </citation>
    <scope>NUCLEOTIDE SEQUENCE</scope>
    <source>
        <strain evidence="1">MA.CK_00/00004035</strain>
    </source>
</reference>
<proteinExistence type="predicted"/>
<dbReference type="EMBL" id="DAAVUQ010000021">
    <property type="protein sequence ID" value="HAF5759254.1"/>
    <property type="molecule type" value="Genomic_DNA"/>
</dbReference>
<sequence>MGAAFTKLIVCLQLAVRIITGVIHGINQQIYILVFFLEGLQYIYYHESEVRKLQEQHKLWLKKAPYAYITTCGKDEEICVLIDEKQVFL</sequence>
<name>A0A749PLR1_SALER</name>
<organism evidence="1">
    <name type="scientific">Salmonella enterica</name>
    <name type="common">Salmonella choleraesuis</name>
    <dbReference type="NCBI Taxonomy" id="28901"/>
    <lineage>
        <taxon>Bacteria</taxon>
        <taxon>Pseudomonadati</taxon>
        <taxon>Pseudomonadota</taxon>
        <taxon>Gammaproteobacteria</taxon>
        <taxon>Enterobacterales</taxon>
        <taxon>Enterobacteriaceae</taxon>
        <taxon>Salmonella</taxon>
    </lineage>
</organism>
<reference evidence="1" key="1">
    <citation type="journal article" date="2018" name="Genome Biol.">
        <title>SKESA: strategic k-mer extension for scrupulous assemblies.</title>
        <authorList>
            <person name="Souvorov A."/>
            <person name="Agarwala R."/>
            <person name="Lipman D.J."/>
        </authorList>
    </citation>
    <scope>NUCLEOTIDE SEQUENCE</scope>
    <source>
        <strain evidence="1">MA.CK_00/00004035</strain>
    </source>
</reference>
<comment type="caution">
    <text evidence="1">The sequence shown here is derived from an EMBL/GenBank/DDBJ whole genome shotgun (WGS) entry which is preliminary data.</text>
</comment>
<accession>A0A749PLR1</accession>
<gene>
    <name evidence="1" type="ORF">G8N42_004771</name>
</gene>
<protein>
    <submittedName>
        <fullName evidence="1">Uncharacterized protein</fullName>
    </submittedName>
</protein>
<dbReference type="AlphaFoldDB" id="A0A749PLR1"/>
<evidence type="ECO:0000313" key="1">
    <source>
        <dbReference type="EMBL" id="HAF5759254.1"/>
    </source>
</evidence>